<dbReference type="OrthoDB" id="9809060at2"/>
<dbReference type="Pfam" id="PF13683">
    <property type="entry name" value="rve_3"/>
    <property type="match status" value="1"/>
</dbReference>
<organism evidence="2 3">
    <name type="scientific">Sphingomonas baiyangensis</name>
    <dbReference type="NCBI Taxonomy" id="2572576"/>
    <lineage>
        <taxon>Bacteria</taxon>
        <taxon>Pseudomonadati</taxon>
        <taxon>Pseudomonadota</taxon>
        <taxon>Alphaproteobacteria</taxon>
        <taxon>Sphingomonadales</taxon>
        <taxon>Sphingomonadaceae</taxon>
        <taxon>Sphingomonas</taxon>
    </lineage>
</organism>
<dbReference type="PANTHER" id="PTHR47515:SF1">
    <property type="entry name" value="BLR2054 PROTEIN"/>
    <property type="match status" value="1"/>
</dbReference>
<comment type="caution">
    <text evidence="2">The sequence shown here is derived from an EMBL/GenBank/DDBJ whole genome shotgun (WGS) entry which is preliminary data.</text>
</comment>
<proteinExistence type="predicted"/>
<dbReference type="InterPro" id="IPR036397">
    <property type="entry name" value="RNaseH_sf"/>
</dbReference>
<gene>
    <name evidence="2" type="ORF">FBR43_14665</name>
</gene>
<evidence type="ECO:0000259" key="1">
    <source>
        <dbReference type="Pfam" id="PF13683"/>
    </source>
</evidence>
<accession>A0A4U1L7C8</accession>
<keyword evidence="3" id="KW-1185">Reference proteome</keyword>
<dbReference type="Proteomes" id="UP000309138">
    <property type="component" value="Unassembled WGS sequence"/>
</dbReference>
<dbReference type="EMBL" id="SWKR01000002">
    <property type="protein sequence ID" value="TKD52333.1"/>
    <property type="molecule type" value="Genomic_DNA"/>
</dbReference>
<dbReference type="GO" id="GO:0003676">
    <property type="term" value="F:nucleic acid binding"/>
    <property type="evidence" value="ECO:0007669"/>
    <property type="project" value="InterPro"/>
</dbReference>
<feature type="domain" description="Integrase catalytic" evidence="1">
    <location>
        <begin position="5"/>
        <end position="68"/>
    </location>
</feature>
<protein>
    <submittedName>
        <fullName evidence="2">Transposase</fullName>
    </submittedName>
</protein>
<evidence type="ECO:0000313" key="2">
    <source>
        <dbReference type="EMBL" id="TKD52333.1"/>
    </source>
</evidence>
<dbReference type="SUPFAM" id="SSF53098">
    <property type="entry name" value="Ribonuclease H-like"/>
    <property type="match status" value="1"/>
</dbReference>
<dbReference type="GO" id="GO:0015074">
    <property type="term" value="P:DNA integration"/>
    <property type="evidence" value="ECO:0007669"/>
    <property type="project" value="InterPro"/>
</dbReference>
<reference evidence="2 3" key="1">
    <citation type="submission" date="2019-04" db="EMBL/GenBank/DDBJ databases">
        <authorList>
            <person name="Yang Y."/>
            <person name="Wei D."/>
        </authorList>
    </citation>
    <scope>NUCLEOTIDE SEQUENCE [LARGE SCALE GENOMIC DNA]</scope>
    <source>
        <strain evidence="2 3">L-1-4w-11</strain>
    </source>
</reference>
<dbReference type="Gene3D" id="3.30.420.10">
    <property type="entry name" value="Ribonuclease H-like superfamily/Ribonuclease H"/>
    <property type="match status" value="1"/>
</dbReference>
<dbReference type="PANTHER" id="PTHR47515">
    <property type="entry name" value="LOW CALCIUM RESPONSE LOCUS PROTEIN T"/>
    <property type="match status" value="1"/>
</dbReference>
<sequence>MGVEWGHYIAPGKPQQNAFVESFSGHLRDECLNEHLFPSLASARRIIEAWRTDYNTVRLHRSLGERAPAEFTNRSRQGHMNTEVKL</sequence>
<dbReference type="InterPro" id="IPR001584">
    <property type="entry name" value="Integrase_cat-core"/>
</dbReference>
<dbReference type="InterPro" id="IPR012337">
    <property type="entry name" value="RNaseH-like_sf"/>
</dbReference>
<name>A0A4U1L7C8_9SPHN</name>
<evidence type="ECO:0000313" key="3">
    <source>
        <dbReference type="Proteomes" id="UP000309138"/>
    </source>
</evidence>
<dbReference type="AlphaFoldDB" id="A0A4U1L7C8"/>